<organism evidence="2 3">
    <name type="scientific">Maribellus comscasis</name>
    <dbReference type="NCBI Taxonomy" id="2681766"/>
    <lineage>
        <taxon>Bacteria</taxon>
        <taxon>Pseudomonadati</taxon>
        <taxon>Bacteroidota</taxon>
        <taxon>Bacteroidia</taxon>
        <taxon>Marinilabiliales</taxon>
        <taxon>Prolixibacteraceae</taxon>
        <taxon>Maribellus</taxon>
    </lineage>
</organism>
<dbReference type="InterPro" id="IPR036249">
    <property type="entry name" value="Thioredoxin-like_sf"/>
</dbReference>
<dbReference type="RefSeq" id="WP_158868475.1">
    <property type="nucleotide sequence ID" value="NZ_CP046401.1"/>
</dbReference>
<name>A0A6I6JSA9_9BACT</name>
<reference evidence="2 3" key="1">
    <citation type="submission" date="2019-11" db="EMBL/GenBank/DDBJ databases">
        <authorList>
            <person name="Zheng R.K."/>
            <person name="Sun C.M."/>
        </authorList>
    </citation>
    <scope>NUCLEOTIDE SEQUENCE [LARGE SCALE GENOMIC DNA]</scope>
    <source>
        <strain evidence="2 3">WC007</strain>
    </source>
</reference>
<gene>
    <name evidence="2" type="ORF">GM418_17115</name>
</gene>
<proteinExistence type="predicted"/>
<evidence type="ECO:0000259" key="1">
    <source>
        <dbReference type="Pfam" id="PF00085"/>
    </source>
</evidence>
<dbReference type="KEGG" id="mcos:GM418_17115"/>
<evidence type="ECO:0000313" key="2">
    <source>
        <dbReference type="EMBL" id="QGY45331.1"/>
    </source>
</evidence>
<dbReference type="AlphaFoldDB" id="A0A6I6JSA9"/>
<protein>
    <submittedName>
        <fullName evidence="2">Thioredoxin</fullName>
    </submittedName>
</protein>
<dbReference type="Pfam" id="PF00085">
    <property type="entry name" value="Thioredoxin"/>
    <property type="match status" value="1"/>
</dbReference>
<dbReference type="EMBL" id="CP046401">
    <property type="protein sequence ID" value="QGY45331.1"/>
    <property type="molecule type" value="Genomic_DNA"/>
</dbReference>
<accession>A0A6I6JSA9</accession>
<sequence>MFIEIQSFDEFLKLKETEPALLAYFSTDACNVCKVLKPKVAELVSKEFPKIKPVYVKSDILPDVAAQNQIFTAPTILVFFDGRETIRKSRNIGISELQREISRPYFMIFSE</sequence>
<feature type="domain" description="Thioredoxin" evidence="1">
    <location>
        <begin position="6"/>
        <end position="92"/>
    </location>
</feature>
<keyword evidence="3" id="KW-1185">Reference proteome</keyword>
<dbReference type="SUPFAM" id="SSF52833">
    <property type="entry name" value="Thioredoxin-like"/>
    <property type="match status" value="1"/>
</dbReference>
<dbReference type="Proteomes" id="UP000428260">
    <property type="component" value="Chromosome"/>
</dbReference>
<dbReference type="CDD" id="cd02947">
    <property type="entry name" value="TRX_family"/>
    <property type="match status" value="1"/>
</dbReference>
<evidence type="ECO:0000313" key="3">
    <source>
        <dbReference type="Proteomes" id="UP000428260"/>
    </source>
</evidence>
<dbReference type="InterPro" id="IPR013766">
    <property type="entry name" value="Thioredoxin_domain"/>
</dbReference>
<dbReference type="Gene3D" id="3.40.30.10">
    <property type="entry name" value="Glutaredoxin"/>
    <property type="match status" value="1"/>
</dbReference>